<reference evidence="8 9" key="1">
    <citation type="submission" date="2023-08" db="EMBL/GenBank/DDBJ databases">
        <title>Annotated Genome Sequence of Vanrija albida AlHP1.</title>
        <authorList>
            <person name="Herzog R."/>
        </authorList>
    </citation>
    <scope>NUCLEOTIDE SEQUENCE [LARGE SCALE GENOMIC DNA]</scope>
    <source>
        <strain evidence="8 9">AlHP1</strain>
    </source>
</reference>
<keyword evidence="1" id="KW-0479">Metal-binding</keyword>
<feature type="compositionally biased region" description="Low complexity" evidence="6">
    <location>
        <begin position="244"/>
        <end position="274"/>
    </location>
</feature>
<dbReference type="CDD" id="cd12148">
    <property type="entry name" value="fungal_TF_MHR"/>
    <property type="match status" value="1"/>
</dbReference>
<dbReference type="InterPro" id="IPR036864">
    <property type="entry name" value="Zn2-C6_fun-type_DNA-bd_sf"/>
</dbReference>
<dbReference type="CDD" id="cd00067">
    <property type="entry name" value="GAL4"/>
    <property type="match status" value="1"/>
</dbReference>
<gene>
    <name evidence="8" type="ORF">Q8F55_008676</name>
</gene>
<accession>A0ABR3PRG8</accession>
<feature type="compositionally biased region" description="Basic and acidic residues" evidence="6">
    <location>
        <begin position="318"/>
        <end position="330"/>
    </location>
</feature>
<proteinExistence type="predicted"/>
<evidence type="ECO:0000256" key="6">
    <source>
        <dbReference type="SAM" id="MobiDB-lite"/>
    </source>
</evidence>
<feature type="compositionally biased region" description="Low complexity" evidence="6">
    <location>
        <begin position="187"/>
        <end position="201"/>
    </location>
</feature>
<dbReference type="Proteomes" id="UP001565368">
    <property type="component" value="Unassembled WGS sequence"/>
</dbReference>
<feature type="region of interest" description="Disordered" evidence="6">
    <location>
        <begin position="1"/>
        <end position="50"/>
    </location>
</feature>
<keyword evidence="3" id="KW-0238">DNA-binding</keyword>
<sequence length="866" mass="94911">MSVSAVLSESPSPPRPTSSGAASAGTSAAATNPRPPTTAPTSPSDKASLERRAEALVSNITMTIKRRKTARACDPCRMRKLKCVYEDGATTCVQCVRAQANCESLKPARIDKRRLRTLVERAETDSDRKWIAEQVASRGIYTASTDLGAQRKARPSAVGSTAALLAQLPLGEEVAVVAATSPPPSAAKPSSSRRASAAPSPERQRKRARKTSLPGPAPMSISIGSLVGADVDVPAIRRAKSDVAPSTSATTTNGSSSAPPSHRGSLSGASSSARTFTLWDPTPTPALTASPDDPDKQFHLQTPGASTSRLPEVDEEAERSASKPRDEWYPEHSPAPSRSSTPPPLKTSTVEPLLMGPTSAISLLGEGFEPHVVDAHDRRFGLFRLEEGFVYNGNLPETVDNVDDGVSRRQLEIDVVDKLYGFYVREIAPLFPVIAAHRIPPPDRIAPPLLFAMLGVAALHRSVPFEIYHGVRMRFQAVIPECVLGGSTLGTLQTLLIASMSHELHGQTNMEAGSAVWNRAGLAIRQAQDIGLQRLTPRHWRQDMYADRMRAWISAVIQDRWFGLCYGKPITINLDDCEDPFADEELLATPDGSHRFHKELYKMFTLVGRVCETMFRYNAPARWTDETLYSLLADIDEYAANVPEEYAFHGQATSMQGGLLNLLQSMVEVLFFRPFVKLNPKIPEHITFRPKAPRWYATVQRARTALSWIDLHGDVLLDCWMPIKISVVYCALSQYYHFLADSDGESLRSLEGAMHLMHRWSHGPHGKAQLPFRTKVADIVKVFWKAAKEAQRRRGGRGRSAGSSHHSDDAMHAGYDDSILAGAADTQQLLHPDTLPADLELESDGRDMVDDWIQDLLRGQDEVEAV</sequence>
<feature type="compositionally biased region" description="Low complexity" evidence="6">
    <location>
        <begin position="17"/>
        <end position="32"/>
    </location>
</feature>
<evidence type="ECO:0000259" key="7">
    <source>
        <dbReference type="PROSITE" id="PS50048"/>
    </source>
</evidence>
<keyword evidence="2" id="KW-0805">Transcription regulation</keyword>
<organism evidence="8 9">
    <name type="scientific">Vanrija albida</name>
    <dbReference type="NCBI Taxonomy" id="181172"/>
    <lineage>
        <taxon>Eukaryota</taxon>
        <taxon>Fungi</taxon>
        <taxon>Dikarya</taxon>
        <taxon>Basidiomycota</taxon>
        <taxon>Agaricomycotina</taxon>
        <taxon>Tremellomycetes</taxon>
        <taxon>Trichosporonales</taxon>
        <taxon>Trichosporonaceae</taxon>
        <taxon>Vanrija</taxon>
    </lineage>
</organism>
<evidence type="ECO:0000313" key="9">
    <source>
        <dbReference type="Proteomes" id="UP001565368"/>
    </source>
</evidence>
<dbReference type="Gene3D" id="4.10.240.10">
    <property type="entry name" value="Zn(2)-C6 fungal-type DNA-binding domain"/>
    <property type="match status" value="1"/>
</dbReference>
<evidence type="ECO:0000256" key="1">
    <source>
        <dbReference type="ARBA" id="ARBA00022723"/>
    </source>
</evidence>
<keyword evidence="4" id="KW-0804">Transcription</keyword>
<dbReference type="InterPro" id="IPR050797">
    <property type="entry name" value="Carb_Metab_Trans_Reg"/>
</dbReference>
<dbReference type="Pfam" id="PF04082">
    <property type="entry name" value="Fungal_trans"/>
    <property type="match status" value="1"/>
</dbReference>
<dbReference type="RefSeq" id="XP_069204997.1">
    <property type="nucleotide sequence ID" value="XM_069357060.1"/>
</dbReference>
<feature type="domain" description="Zn(2)-C6 fungal-type" evidence="7">
    <location>
        <begin position="72"/>
        <end position="102"/>
    </location>
</feature>
<dbReference type="PANTHER" id="PTHR31668">
    <property type="entry name" value="GLUCOSE TRANSPORT TRANSCRIPTION REGULATOR RGT1-RELATED-RELATED"/>
    <property type="match status" value="1"/>
</dbReference>
<evidence type="ECO:0000256" key="3">
    <source>
        <dbReference type="ARBA" id="ARBA00023125"/>
    </source>
</evidence>
<comment type="caution">
    <text evidence="8">The sequence shown here is derived from an EMBL/GenBank/DDBJ whole genome shotgun (WGS) entry which is preliminary data.</text>
</comment>
<feature type="compositionally biased region" description="Polar residues" evidence="6">
    <location>
        <begin position="299"/>
        <end position="309"/>
    </location>
</feature>
<keyword evidence="5" id="KW-0539">Nucleus</keyword>
<feature type="region of interest" description="Disordered" evidence="6">
    <location>
        <begin position="180"/>
        <end position="223"/>
    </location>
</feature>
<dbReference type="SUPFAM" id="SSF57701">
    <property type="entry name" value="Zn2/Cys6 DNA-binding domain"/>
    <property type="match status" value="1"/>
</dbReference>
<feature type="region of interest" description="Disordered" evidence="6">
    <location>
        <begin position="239"/>
        <end position="351"/>
    </location>
</feature>
<evidence type="ECO:0000256" key="5">
    <source>
        <dbReference type="ARBA" id="ARBA00023242"/>
    </source>
</evidence>
<dbReference type="Pfam" id="PF00172">
    <property type="entry name" value="Zn_clus"/>
    <property type="match status" value="1"/>
</dbReference>
<dbReference type="InterPro" id="IPR007219">
    <property type="entry name" value="XnlR_reg_dom"/>
</dbReference>
<evidence type="ECO:0000256" key="2">
    <source>
        <dbReference type="ARBA" id="ARBA00023015"/>
    </source>
</evidence>
<evidence type="ECO:0000256" key="4">
    <source>
        <dbReference type="ARBA" id="ARBA00023163"/>
    </source>
</evidence>
<dbReference type="PROSITE" id="PS50048">
    <property type="entry name" value="ZN2_CY6_FUNGAL_2"/>
    <property type="match status" value="1"/>
</dbReference>
<dbReference type="SMART" id="SM00066">
    <property type="entry name" value="GAL4"/>
    <property type="match status" value="1"/>
</dbReference>
<keyword evidence="9" id="KW-1185">Reference proteome</keyword>
<dbReference type="InterPro" id="IPR001138">
    <property type="entry name" value="Zn2Cys6_DnaBD"/>
</dbReference>
<dbReference type="GeneID" id="95989719"/>
<name>A0ABR3PRG8_9TREE</name>
<dbReference type="SMART" id="SM00906">
    <property type="entry name" value="Fungal_trans"/>
    <property type="match status" value="1"/>
</dbReference>
<dbReference type="PROSITE" id="PS00463">
    <property type="entry name" value="ZN2_CY6_FUNGAL_1"/>
    <property type="match status" value="1"/>
</dbReference>
<evidence type="ECO:0000313" key="8">
    <source>
        <dbReference type="EMBL" id="KAL1405053.1"/>
    </source>
</evidence>
<dbReference type="PANTHER" id="PTHR31668:SF26">
    <property type="entry name" value="GLUCOSE TRANSPORT TRANSCRIPTION REGULATOR RGT1-RELATED"/>
    <property type="match status" value="1"/>
</dbReference>
<dbReference type="EMBL" id="JBBXJM010000007">
    <property type="protein sequence ID" value="KAL1405053.1"/>
    <property type="molecule type" value="Genomic_DNA"/>
</dbReference>
<protein>
    <recommendedName>
        <fullName evidence="7">Zn(2)-C6 fungal-type domain-containing protein</fullName>
    </recommendedName>
</protein>